<dbReference type="Proteomes" id="UP001155077">
    <property type="component" value="Unassembled WGS sequence"/>
</dbReference>
<dbReference type="Pfam" id="PF00581">
    <property type="entry name" value="Rhodanese"/>
    <property type="match status" value="1"/>
</dbReference>
<keyword evidence="1" id="KW-1133">Transmembrane helix</keyword>
<evidence type="ECO:0000313" key="3">
    <source>
        <dbReference type="EMBL" id="MCM8569097.1"/>
    </source>
</evidence>
<dbReference type="EMBL" id="JAMSCK010000002">
    <property type="protein sequence ID" value="MCM8569097.1"/>
    <property type="molecule type" value="Genomic_DNA"/>
</dbReference>
<dbReference type="SUPFAM" id="SSF69572">
    <property type="entry name" value="Activating enzymes of the ubiquitin-like proteins"/>
    <property type="match status" value="1"/>
</dbReference>
<dbReference type="PANTHER" id="PTHR10953:SF102">
    <property type="entry name" value="ADENYLYLTRANSFERASE AND SULFURTRANSFERASE MOCS3"/>
    <property type="match status" value="1"/>
</dbReference>
<dbReference type="Pfam" id="PF00899">
    <property type="entry name" value="ThiF"/>
    <property type="match status" value="1"/>
</dbReference>
<dbReference type="RefSeq" id="WP_252111799.1">
    <property type="nucleotide sequence ID" value="NZ_JAMSCK010000002.1"/>
</dbReference>
<keyword evidence="1" id="KW-0472">Membrane</keyword>
<feature type="domain" description="Rhodanese" evidence="2">
    <location>
        <begin position="260"/>
        <end position="348"/>
    </location>
</feature>
<proteinExistence type="predicted"/>
<dbReference type="CDD" id="cd00158">
    <property type="entry name" value="RHOD"/>
    <property type="match status" value="1"/>
</dbReference>
<accession>A0ABT0Z1Q9</accession>
<evidence type="ECO:0000313" key="4">
    <source>
        <dbReference type="Proteomes" id="UP001155077"/>
    </source>
</evidence>
<dbReference type="InterPro" id="IPR045886">
    <property type="entry name" value="ThiF/MoeB/HesA"/>
</dbReference>
<evidence type="ECO:0000259" key="2">
    <source>
        <dbReference type="PROSITE" id="PS50206"/>
    </source>
</evidence>
<dbReference type="PROSITE" id="PS50206">
    <property type="entry name" value="RHODANESE_3"/>
    <property type="match status" value="1"/>
</dbReference>
<name>A0ABT0Z1Q9_9FLAO</name>
<keyword evidence="3" id="KW-0808">Transferase</keyword>
<dbReference type="InterPro" id="IPR036873">
    <property type="entry name" value="Rhodanese-like_dom_sf"/>
</dbReference>
<keyword evidence="4" id="KW-1185">Reference proteome</keyword>
<comment type="caution">
    <text evidence="3">The sequence shown here is derived from an EMBL/GenBank/DDBJ whole genome shotgun (WGS) entry which is preliminary data.</text>
</comment>
<dbReference type="Gene3D" id="3.40.50.720">
    <property type="entry name" value="NAD(P)-binding Rossmann-like Domain"/>
    <property type="match status" value="1"/>
</dbReference>
<dbReference type="SMART" id="SM00450">
    <property type="entry name" value="RHOD"/>
    <property type="match status" value="1"/>
</dbReference>
<dbReference type="GO" id="GO:0016779">
    <property type="term" value="F:nucleotidyltransferase activity"/>
    <property type="evidence" value="ECO:0007669"/>
    <property type="project" value="UniProtKB-KW"/>
</dbReference>
<feature type="transmembrane region" description="Helical" evidence="1">
    <location>
        <begin position="26"/>
        <end position="53"/>
    </location>
</feature>
<dbReference type="PANTHER" id="PTHR10953">
    <property type="entry name" value="UBIQUITIN-ACTIVATING ENZYME E1"/>
    <property type="match status" value="1"/>
</dbReference>
<protein>
    <submittedName>
        <fullName evidence="3">ThiF family adenylyltransferase</fullName>
    </submittedName>
</protein>
<dbReference type="CDD" id="cd00757">
    <property type="entry name" value="ThiF_MoeB_HesA_family"/>
    <property type="match status" value="1"/>
</dbReference>
<keyword evidence="1" id="KW-0812">Transmembrane</keyword>
<sequence>MNRYSRQKKLHQIGETGQDKLKHARVLVIGAGGLGCAVLPYLASAGIGTLGIIDGDKVEETNLHRQVLYTERSLTRLKVEEARNRLRAMNSSVEIEIFREFLNARNAIEIISAYDLVVDATDSISIRYLINDACVIAGKAFVYASVFKFEGQVSVFNYKNGPTYRCLFGENEKAVQNCEEAGVMGTTVGLIGMLQANEVMKIITETGETLSGKLLVYDTLKNEQHNFSFKKNTKLKIDHEFFRNKYQKEYIRETTPAEALAGKKLLVDVRELHETPQIELKNLIRIPLSELEKNMQLLDKKAEIRLFCQSGIRSMKALKILENKGFHNLKSISGGAIEISKILNNEKEEEYIY</sequence>
<reference evidence="3" key="1">
    <citation type="submission" date="2022-06" db="EMBL/GenBank/DDBJ databases">
        <title>Gramella sediminis sp. nov., isolated from deep-sea sediment of the Indian Ocean.</title>
        <authorList>
            <person name="Yang L."/>
        </authorList>
    </citation>
    <scope>NUCLEOTIDE SEQUENCE</scope>
    <source>
        <strain evidence="3">HMD3159</strain>
    </source>
</reference>
<evidence type="ECO:0000256" key="1">
    <source>
        <dbReference type="SAM" id="Phobius"/>
    </source>
</evidence>
<dbReference type="InterPro" id="IPR001763">
    <property type="entry name" value="Rhodanese-like_dom"/>
</dbReference>
<dbReference type="InterPro" id="IPR000594">
    <property type="entry name" value="ThiF_NAD_FAD-bd"/>
</dbReference>
<dbReference type="InterPro" id="IPR035985">
    <property type="entry name" value="Ubiquitin-activating_enz"/>
</dbReference>
<keyword evidence="3" id="KW-0548">Nucleotidyltransferase</keyword>
<dbReference type="Gene3D" id="3.40.250.10">
    <property type="entry name" value="Rhodanese-like domain"/>
    <property type="match status" value="1"/>
</dbReference>
<gene>
    <name evidence="3" type="ORF">NE848_06895</name>
</gene>
<organism evidence="3 4">
    <name type="scientific">Gramella jeungdoensis</name>
    <dbReference type="NCBI Taxonomy" id="708091"/>
    <lineage>
        <taxon>Bacteria</taxon>
        <taxon>Pseudomonadati</taxon>
        <taxon>Bacteroidota</taxon>
        <taxon>Flavobacteriia</taxon>
        <taxon>Flavobacteriales</taxon>
        <taxon>Flavobacteriaceae</taxon>
        <taxon>Christiangramia</taxon>
    </lineage>
</organism>